<comment type="function">
    <text evidence="10">Plays an important role in control of proteasome function. Inhibits the hydrolysis of protein and peptide substrates by the 20S proteasome. Also inhibits the activation of the proteasome by the proteasome regulatory proteins PA700 and PA28.</text>
</comment>
<evidence type="ECO:0000256" key="3">
    <source>
        <dbReference type="ARBA" id="ARBA00006405"/>
    </source>
</evidence>
<evidence type="ECO:0000256" key="9">
    <source>
        <dbReference type="ARBA" id="ARBA00022990"/>
    </source>
</evidence>
<dbReference type="InterPro" id="IPR021625">
    <property type="entry name" value="PI31_Prot_N"/>
</dbReference>
<comment type="similarity">
    <text evidence="3">Belongs to the proteasome inhibitor PI31 family.</text>
</comment>
<evidence type="ECO:0000256" key="10">
    <source>
        <dbReference type="ARBA" id="ARBA00024805"/>
    </source>
</evidence>
<keyword evidence="8" id="KW-0647">Proteasome</keyword>
<organism evidence="14 15">
    <name type="scientific">Stylosanthes scabra</name>
    <dbReference type="NCBI Taxonomy" id="79078"/>
    <lineage>
        <taxon>Eukaryota</taxon>
        <taxon>Viridiplantae</taxon>
        <taxon>Streptophyta</taxon>
        <taxon>Embryophyta</taxon>
        <taxon>Tracheophyta</taxon>
        <taxon>Spermatophyta</taxon>
        <taxon>Magnoliopsida</taxon>
        <taxon>eudicotyledons</taxon>
        <taxon>Gunneridae</taxon>
        <taxon>Pentapetalae</taxon>
        <taxon>rosids</taxon>
        <taxon>fabids</taxon>
        <taxon>Fabales</taxon>
        <taxon>Fabaceae</taxon>
        <taxon>Papilionoideae</taxon>
        <taxon>50 kb inversion clade</taxon>
        <taxon>dalbergioids sensu lato</taxon>
        <taxon>Dalbergieae</taxon>
        <taxon>Pterocarpus clade</taxon>
        <taxon>Stylosanthes</taxon>
    </lineage>
</organism>
<accession>A0ABU6Y6P4</accession>
<evidence type="ECO:0000259" key="12">
    <source>
        <dbReference type="Pfam" id="PF08577"/>
    </source>
</evidence>
<keyword evidence="4" id="KW-0488">Methylation</keyword>
<reference evidence="14 15" key="1">
    <citation type="journal article" date="2023" name="Plants (Basel)">
        <title>Bridging the Gap: Combining Genomics and Transcriptomics Approaches to Understand Stylosanthes scabra, an Orphan Legume from the Brazilian Caatinga.</title>
        <authorList>
            <person name="Ferreira-Neto J.R.C."/>
            <person name="da Silva M.D."/>
            <person name="Binneck E."/>
            <person name="de Melo N.F."/>
            <person name="da Silva R.H."/>
            <person name="de Melo A.L.T.M."/>
            <person name="Pandolfi V."/>
            <person name="Bustamante F.O."/>
            <person name="Brasileiro-Vidal A.C."/>
            <person name="Benko-Iseppon A.M."/>
        </authorList>
    </citation>
    <scope>NUCLEOTIDE SEQUENCE [LARGE SCALE GENOMIC DNA]</scope>
    <source>
        <tissue evidence="14">Leaves</tissue>
    </source>
</reference>
<comment type="subcellular location">
    <subcellularLocation>
        <location evidence="2">Cytoplasm</location>
    </subcellularLocation>
    <subcellularLocation>
        <location evidence="1">Endoplasmic reticulum</location>
    </subcellularLocation>
</comment>
<evidence type="ECO:0000256" key="6">
    <source>
        <dbReference type="ARBA" id="ARBA00022553"/>
    </source>
</evidence>
<evidence type="ECO:0008006" key="16">
    <source>
        <dbReference type="Google" id="ProtNLM"/>
    </source>
</evidence>
<evidence type="ECO:0000256" key="11">
    <source>
        <dbReference type="SAM" id="MobiDB-lite"/>
    </source>
</evidence>
<dbReference type="Proteomes" id="UP001341840">
    <property type="component" value="Unassembled WGS sequence"/>
</dbReference>
<sequence length="311" mass="33330">MATDITVLAVIRASRPTFRHQHDKIAFAVHSSFLASGYILTATGPQALSDAALSNPSNEEVSVDHWDELYDEYAFIYANPEKGSKKILLKCLVMNQKLILDALSESSLEPLHLVINVGEYAGEDGGSNYSQQFKNLDKLVNLIDGNILSKLDGYVNASSSNKSSETSERQEIYETGTRFGDPAVPPNHPAGIAFPPVSIGSGSDLFPGAAAGMYPSRGGHGIGGSMLVGPNDPRFFGGIGGIGREPGFPGGQPGVPPGARFDPYGPPGVPGFEPNSFARTSCIFCRNPRRPGYDGHQDLQHFRRDSDSDYI</sequence>
<dbReference type="InterPro" id="IPR045128">
    <property type="entry name" value="PI31-like"/>
</dbReference>
<gene>
    <name evidence="14" type="ORF">PIB30_118530</name>
</gene>
<evidence type="ECO:0000256" key="5">
    <source>
        <dbReference type="ARBA" id="ARBA00022490"/>
    </source>
</evidence>
<dbReference type="Pfam" id="PF08577">
    <property type="entry name" value="PI31_Prot_C"/>
    <property type="match status" value="1"/>
</dbReference>
<evidence type="ECO:0000256" key="7">
    <source>
        <dbReference type="ARBA" id="ARBA00022824"/>
    </source>
</evidence>
<dbReference type="EMBL" id="JASCZI010241711">
    <property type="protein sequence ID" value="MED6205536.1"/>
    <property type="molecule type" value="Genomic_DNA"/>
</dbReference>
<evidence type="ECO:0000256" key="1">
    <source>
        <dbReference type="ARBA" id="ARBA00004240"/>
    </source>
</evidence>
<feature type="region of interest" description="Disordered" evidence="11">
    <location>
        <begin position="249"/>
        <end position="268"/>
    </location>
</feature>
<feature type="domain" description="PI31 proteasome regulator N-terminal" evidence="13">
    <location>
        <begin position="15"/>
        <end position="152"/>
    </location>
</feature>
<evidence type="ECO:0000313" key="14">
    <source>
        <dbReference type="EMBL" id="MED6205536.1"/>
    </source>
</evidence>
<dbReference type="PANTHER" id="PTHR13266:SF1">
    <property type="entry name" value="PROTEASOME INHIBITOR PI31 SUBUNIT"/>
    <property type="match status" value="1"/>
</dbReference>
<dbReference type="Pfam" id="PF11566">
    <property type="entry name" value="PI31_Prot_N"/>
    <property type="match status" value="1"/>
</dbReference>
<evidence type="ECO:0000256" key="8">
    <source>
        <dbReference type="ARBA" id="ARBA00022942"/>
    </source>
</evidence>
<evidence type="ECO:0000256" key="4">
    <source>
        <dbReference type="ARBA" id="ARBA00022481"/>
    </source>
</evidence>
<keyword evidence="7" id="KW-0256">Endoplasmic reticulum</keyword>
<proteinExistence type="inferred from homology"/>
<evidence type="ECO:0000313" key="15">
    <source>
        <dbReference type="Proteomes" id="UP001341840"/>
    </source>
</evidence>
<dbReference type="InterPro" id="IPR013886">
    <property type="entry name" value="PI31_Prot_C"/>
</dbReference>
<evidence type="ECO:0000259" key="13">
    <source>
        <dbReference type="Pfam" id="PF11566"/>
    </source>
</evidence>
<protein>
    <recommendedName>
        <fullName evidence="16">Proteasome inhibitor PI31 subunit</fullName>
    </recommendedName>
</protein>
<evidence type="ECO:0000256" key="2">
    <source>
        <dbReference type="ARBA" id="ARBA00004496"/>
    </source>
</evidence>
<keyword evidence="5" id="KW-0963">Cytoplasm</keyword>
<keyword evidence="9" id="KW-0007">Acetylation</keyword>
<name>A0ABU6Y6P4_9FABA</name>
<keyword evidence="15" id="KW-1185">Reference proteome</keyword>
<dbReference type="Gene3D" id="3.40.1000.30">
    <property type="match status" value="1"/>
</dbReference>
<comment type="caution">
    <text evidence="14">The sequence shown here is derived from an EMBL/GenBank/DDBJ whole genome shotgun (WGS) entry which is preliminary data.</text>
</comment>
<feature type="domain" description="PI31 proteasome regulator C-terminal" evidence="12">
    <location>
        <begin position="203"/>
        <end position="266"/>
    </location>
</feature>
<keyword evidence="6" id="KW-0597">Phosphoprotein</keyword>
<dbReference type="PANTHER" id="PTHR13266">
    <property type="entry name" value="PROTEASOME INHIBITOR"/>
    <property type="match status" value="1"/>
</dbReference>